<accession>A0A432WMT2</accession>
<dbReference type="EMBL" id="PIPO01000001">
    <property type="protein sequence ID" value="RUO35085.1"/>
    <property type="molecule type" value="Genomic_DNA"/>
</dbReference>
<dbReference type="Pfam" id="PF10604">
    <property type="entry name" value="Polyketide_cyc2"/>
    <property type="match status" value="1"/>
</dbReference>
<dbReference type="CDD" id="cd07822">
    <property type="entry name" value="SRPBCC_4"/>
    <property type="match status" value="1"/>
</dbReference>
<proteinExistence type="predicted"/>
<name>A0A432WMT2_9GAMM</name>
<dbReference type="PANTHER" id="PTHR36166">
    <property type="entry name" value="CHROMOSOME 9, WHOLE GENOME SHOTGUN SEQUENCE"/>
    <property type="match status" value="1"/>
</dbReference>
<dbReference type="InterPro" id="IPR019587">
    <property type="entry name" value="Polyketide_cyclase/dehydratase"/>
</dbReference>
<dbReference type="Gene3D" id="3.30.530.20">
    <property type="match status" value="1"/>
</dbReference>
<evidence type="ECO:0000313" key="2">
    <source>
        <dbReference type="Proteomes" id="UP000287823"/>
    </source>
</evidence>
<dbReference type="AlphaFoldDB" id="A0A432WMT2"/>
<protein>
    <submittedName>
        <fullName evidence="1">SRPBCC domain-containing protein</fullName>
    </submittedName>
</protein>
<dbReference type="PANTHER" id="PTHR36166:SF1">
    <property type="entry name" value="SRPBCC DOMAIN-CONTAINING PROTEIN"/>
    <property type="match status" value="1"/>
</dbReference>
<dbReference type="RefSeq" id="WP_126798095.1">
    <property type="nucleotide sequence ID" value="NZ_PIPO01000001.1"/>
</dbReference>
<comment type="caution">
    <text evidence="1">The sequence shown here is derived from an EMBL/GenBank/DDBJ whole genome shotgun (WGS) entry which is preliminary data.</text>
</comment>
<keyword evidence="2" id="KW-1185">Reference proteome</keyword>
<evidence type="ECO:0000313" key="1">
    <source>
        <dbReference type="EMBL" id="RUO35085.1"/>
    </source>
</evidence>
<dbReference type="Proteomes" id="UP000287823">
    <property type="component" value="Unassembled WGS sequence"/>
</dbReference>
<gene>
    <name evidence="1" type="ORF">CWE14_03565</name>
</gene>
<sequence length="152" mass="17287">MGKHIIRTEVEIDASAEQVWSVLSDFNSYPEWNPFIKSAVGQPIKGERLQITIQPSGAKPMRFSPKVLASEPGRELRWLGRLIVPGIFDGEHCFIIEKLSDTKVRFEQSERFSGLLVGPLRATLERDSKRGFEEMNQALKTRAETIVFDKRA</sequence>
<reference evidence="1 2" key="1">
    <citation type="journal article" date="2011" name="Front. Microbiol.">
        <title>Genomic signatures of strain selection and enhancement in Bacillus atrophaeus var. globigii, a historical biowarfare simulant.</title>
        <authorList>
            <person name="Gibbons H.S."/>
            <person name="Broomall S.M."/>
            <person name="McNew L.A."/>
            <person name="Daligault H."/>
            <person name="Chapman C."/>
            <person name="Bruce D."/>
            <person name="Karavis M."/>
            <person name="Krepps M."/>
            <person name="McGregor P.A."/>
            <person name="Hong C."/>
            <person name="Park K.H."/>
            <person name="Akmal A."/>
            <person name="Feldman A."/>
            <person name="Lin J.S."/>
            <person name="Chang W.E."/>
            <person name="Higgs B.W."/>
            <person name="Demirev P."/>
            <person name="Lindquist J."/>
            <person name="Liem A."/>
            <person name="Fochler E."/>
            <person name="Read T.D."/>
            <person name="Tapia R."/>
            <person name="Johnson S."/>
            <person name="Bishop-Lilly K.A."/>
            <person name="Detter C."/>
            <person name="Han C."/>
            <person name="Sozhamannan S."/>
            <person name="Rosenzweig C.N."/>
            <person name="Skowronski E.W."/>
        </authorList>
    </citation>
    <scope>NUCLEOTIDE SEQUENCE [LARGE SCALE GENOMIC DNA]</scope>
    <source>
        <strain evidence="1 2">Y4G10-17</strain>
    </source>
</reference>
<dbReference type="SUPFAM" id="SSF55961">
    <property type="entry name" value="Bet v1-like"/>
    <property type="match status" value="1"/>
</dbReference>
<dbReference type="InterPro" id="IPR023393">
    <property type="entry name" value="START-like_dom_sf"/>
</dbReference>
<organism evidence="1 2">
    <name type="scientific">Aliidiomarina soli</name>
    <dbReference type="NCBI Taxonomy" id="1928574"/>
    <lineage>
        <taxon>Bacteria</taxon>
        <taxon>Pseudomonadati</taxon>
        <taxon>Pseudomonadota</taxon>
        <taxon>Gammaproteobacteria</taxon>
        <taxon>Alteromonadales</taxon>
        <taxon>Idiomarinaceae</taxon>
        <taxon>Aliidiomarina</taxon>
    </lineage>
</organism>